<comment type="similarity">
    <text evidence="3">Belongs to the glycosyltransferase group 1 family. Glycosyltransferase 30 subfamily.</text>
</comment>
<dbReference type="FunFam" id="3.40.50.11720:FF:000001">
    <property type="entry name" value="3-deoxy-D-manno-octulosonic acid transferase"/>
    <property type="match status" value="1"/>
</dbReference>
<evidence type="ECO:0000259" key="13">
    <source>
        <dbReference type="Pfam" id="PF04413"/>
    </source>
</evidence>
<dbReference type="PANTHER" id="PTHR42755">
    <property type="entry name" value="3-DEOXY-MANNO-OCTULOSONATE CYTIDYLYLTRANSFERASE"/>
    <property type="match status" value="1"/>
</dbReference>
<dbReference type="InterPro" id="IPR038107">
    <property type="entry name" value="Glycos_transf_N_sf"/>
</dbReference>
<comment type="function">
    <text evidence="12">Involved in lipopolysaccharide (LPS) biosynthesis. Catalyzes the transfer of 3-deoxy-D-manno-octulosonate (Kdo) residue(s) from CMP-Kdo to lipid IV(A), the tetraacyldisaccharide-1,4'-bisphosphate precursor of lipid A.</text>
</comment>
<feature type="domain" description="3-deoxy-D-manno-octulosonic-acid transferase N-terminal" evidence="13">
    <location>
        <begin position="32"/>
        <end position="211"/>
    </location>
</feature>
<dbReference type="InterPro" id="IPR007507">
    <property type="entry name" value="Glycos_transf_N"/>
</dbReference>
<reference evidence="14 15" key="1">
    <citation type="submission" date="2020-03" db="EMBL/GenBank/DDBJ databases">
        <authorList>
            <person name="Picone N."/>
        </authorList>
    </citation>
    <scope>NUCLEOTIDE SEQUENCE [LARGE SCALE GENOMIC DNA]</scope>
    <source>
        <strain evidence="14">NSCAC1</strain>
    </source>
</reference>
<keyword evidence="7" id="KW-0735">Signal-anchor</keyword>
<dbReference type="RefSeq" id="WP_332087776.1">
    <property type="nucleotide sequence ID" value="NZ_LR778175.1"/>
</dbReference>
<keyword evidence="12" id="KW-0472">Membrane</keyword>
<feature type="site" description="Transition state stabilizer" evidence="11">
    <location>
        <position position="131"/>
    </location>
</feature>
<feature type="active site" description="Proton acceptor" evidence="10">
    <location>
        <position position="59"/>
    </location>
</feature>
<dbReference type="KEGG" id="ntg:NSCAC_0168"/>
<evidence type="ECO:0000256" key="11">
    <source>
        <dbReference type="PIRSR" id="PIRSR639901-2"/>
    </source>
</evidence>
<evidence type="ECO:0000256" key="1">
    <source>
        <dbReference type="ARBA" id="ARBA00004388"/>
    </source>
</evidence>
<dbReference type="GO" id="GO:0005886">
    <property type="term" value="C:plasma membrane"/>
    <property type="evidence" value="ECO:0007669"/>
    <property type="project" value="UniProtKB-SubCell"/>
</dbReference>
<comment type="catalytic activity">
    <reaction evidence="9 12">
        <text>lipid IVA (E. coli) + CMP-3-deoxy-beta-D-manno-octulosonate = alpha-Kdo-(2-&gt;6)-lipid IVA (E. coli) + CMP + H(+)</text>
        <dbReference type="Rhea" id="RHEA:28066"/>
        <dbReference type="ChEBI" id="CHEBI:15378"/>
        <dbReference type="ChEBI" id="CHEBI:58603"/>
        <dbReference type="ChEBI" id="CHEBI:60364"/>
        <dbReference type="ChEBI" id="CHEBI:60377"/>
        <dbReference type="ChEBI" id="CHEBI:85987"/>
        <dbReference type="EC" id="2.4.99.12"/>
    </reaction>
</comment>
<evidence type="ECO:0000256" key="2">
    <source>
        <dbReference type="ARBA" id="ARBA00004713"/>
    </source>
</evidence>
<evidence type="ECO:0000256" key="9">
    <source>
        <dbReference type="ARBA" id="ARBA00049183"/>
    </source>
</evidence>
<dbReference type="EMBL" id="LR778175">
    <property type="protein sequence ID" value="CAB1274437.1"/>
    <property type="molecule type" value="Genomic_DNA"/>
</dbReference>
<protein>
    <recommendedName>
        <fullName evidence="5 12">3-deoxy-D-manno-octulosonic acid transferase</fullName>
        <shortName evidence="12">Kdo transferase</shortName>
        <ecNumber evidence="4 12">2.4.99.12</ecNumber>
    </recommendedName>
    <alternativeName>
        <fullName evidence="8 12">Lipid IV(A) 3-deoxy-D-manno-octulosonic acid transferase</fullName>
    </alternativeName>
</protein>
<keyword evidence="14" id="KW-0328">Glycosyltransferase</keyword>
<evidence type="ECO:0000256" key="6">
    <source>
        <dbReference type="ARBA" id="ARBA00022679"/>
    </source>
</evidence>
<dbReference type="Pfam" id="PF04413">
    <property type="entry name" value="Glycos_transf_N"/>
    <property type="match status" value="1"/>
</dbReference>
<keyword evidence="12" id="KW-1003">Cell membrane</keyword>
<evidence type="ECO:0000256" key="8">
    <source>
        <dbReference type="ARBA" id="ARBA00031445"/>
    </source>
</evidence>
<evidence type="ECO:0000256" key="4">
    <source>
        <dbReference type="ARBA" id="ARBA00012621"/>
    </source>
</evidence>
<keyword evidence="15" id="KW-1185">Reference proteome</keyword>
<dbReference type="AlphaFoldDB" id="A0A7G1Q7E0"/>
<dbReference type="Gene3D" id="3.40.50.2000">
    <property type="entry name" value="Glycogen Phosphorylase B"/>
    <property type="match status" value="1"/>
</dbReference>
<evidence type="ECO:0000313" key="14">
    <source>
        <dbReference type="EMBL" id="CAB1274437.1"/>
    </source>
</evidence>
<gene>
    <name evidence="14" type="primary">waaA</name>
    <name evidence="14" type="ORF">NSCAC_0168</name>
</gene>
<feature type="site" description="Transition state stabilizer" evidence="11">
    <location>
        <position position="209"/>
    </location>
</feature>
<accession>A0A7G1Q7E0</accession>
<evidence type="ECO:0000256" key="5">
    <source>
        <dbReference type="ARBA" id="ARBA00019077"/>
    </source>
</evidence>
<name>A0A7G1Q7E0_9GAMM</name>
<dbReference type="InterPro" id="IPR039901">
    <property type="entry name" value="Kdotransferase"/>
</dbReference>
<evidence type="ECO:0000313" key="15">
    <source>
        <dbReference type="Proteomes" id="UP000516072"/>
    </source>
</evidence>
<comment type="subcellular location">
    <subcellularLocation>
        <location evidence="1">Cell inner membrane</location>
        <topology evidence="1">Single-pass membrane protein</topology>
        <orientation evidence="1">Cytoplasmic side</orientation>
    </subcellularLocation>
    <subcellularLocation>
        <location evidence="12">Cell membrane</location>
    </subcellularLocation>
</comment>
<organism evidence="14 15">
    <name type="scientific">Candidatus Nitrosacidococcus tergens</name>
    <dbReference type="NCBI Taxonomy" id="553981"/>
    <lineage>
        <taxon>Bacteria</taxon>
        <taxon>Pseudomonadati</taxon>
        <taxon>Pseudomonadota</taxon>
        <taxon>Gammaproteobacteria</taxon>
        <taxon>Chromatiales</taxon>
        <taxon>Chromatiaceae</taxon>
        <taxon>Candidatus Nitrosacidococcus</taxon>
    </lineage>
</organism>
<dbReference type="PANTHER" id="PTHR42755:SF1">
    <property type="entry name" value="3-DEOXY-D-MANNO-OCTULOSONIC ACID TRANSFERASE, MITOCHONDRIAL-RELATED"/>
    <property type="match status" value="1"/>
</dbReference>
<dbReference type="GO" id="GO:0043842">
    <property type="term" value="F:Kdo transferase activity"/>
    <property type="evidence" value="ECO:0007669"/>
    <property type="project" value="UniProtKB-EC"/>
</dbReference>
<evidence type="ECO:0000256" key="12">
    <source>
        <dbReference type="RuleBase" id="RU365103"/>
    </source>
</evidence>
<dbReference type="NCBIfam" id="NF004388">
    <property type="entry name" value="PRK05749.1-4"/>
    <property type="match status" value="1"/>
</dbReference>
<keyword evidence="6 12" id="KW-0808">Transferase</keyword>
<evidence type="ECO:0000256" key="3">
    <source>
        <dbReference type="ARBA" id="ARBA00006380"/>
    </source>
</evidence>
<dbReference type="Proteomes" id="UP000516072">
    <property type="component" value="Chromosome"/>
</dbReference>
<dbReference type="GO" id="GO:0009245">
    <property type="term" value="P:lipid A biosynthetic process"/>
    <property type="evidence" value="ECO:0007669"/>
    <property type="project" value="TreeGrafter"/>
</dbReference>
<dbReference type="UniPathway" id="UPA00958"/>
<dbReference type="Gene3D" id="3.40.50.11720">
    <property type="entry name" value="3-Deoxy-D-manno-octulosonic-acid transferase, N-terminal domain"/>
    <property type="match status" value="1"/>
</dbReference>
<keyword evidence="7" id="KW-0812">Transmembrane</keyword>
<evidence type="ECO:0000256" key="7">
    <source>
        <dbReference type="ARBA" id="ARBA00022968"/>
    </source>
</evidence>
<evidence type="ECO:0000256" key="10">
    <source>
        <dbReference type="PIRSR" id="PIRSR639901-1"/>
    </source>
</evidence>
<dbReference type="EC" id="2.4.99.12" evidence="4 12"/>
<comment type="pathway">
    <text evidence="2 12">Bacterial outer membrane biogenesis; LPS core biosynthesis.</text>
</comment>
<dbReference type="GO" id="GO:0009244">
    <property type="term" value="P:lipopolysaccharide core region biosynthetic process"/>
    <property type="evidence" value="ECO:0007669"/>
    <property type="project" value="UniProtKB-UniRule"/>
</dbReference>
<keyword evidence="12" id="KW-0448">Lipopolysaccharide biosynthesis</keyword>
<sequence length="427" mass="48567">MQVLYNLLFYLATPFIILRLLWRGYRAPAYLHRWSERFGFISPLPKKPVILIHSVSVGEVHASLPLVRKLLNHYPDHVLLITTMTPTGSDQVKKYFGSCNRVIHSYLPYDLPDCISRFLKRSHPQLAIILETELWPNLLARCKYQNIPVILANARLSKRSARRYVYLNSLIRKMLSTLICIAAQSTADTKRFIALGADPNKISVIGNLKFEIDFPSYLENKGQQLRLRWGGIQRPVWIAASTHQKEEKQVLESFKQVQKFFPQALLVLVPRHPNRFNEVYQLCKHEGFTIQRRSQSLDCTLETNIFLGDSMGELPLFFAAADIAFLGGSLVPIGGHNPLEPAALGKGLILGPYTFNFINISKQLFKIGAAVQINDPQNLTQAVLFYLHNPDKLIRAGQKGKEFVIQNQGASEKLLTLIDFHLNKIEV</sequence>
<proteinExistence type="inferred from homology"/>
<dbReference type="SUPFAM" id="SSF53756">
    <property type="entry name" value="UDP-Glycosyltransferase/glycogen phosphorylase"/>
    <property type="match status" value="1"/>
</dbReference>
<dbReference type="FunFam" id="3.40.50.2000:FF:000032">
    <property type="entry name" value="3-deoxy-D-manno-octulosonic acid transferase"/>
    <property type="match status" value="1"/>
</dbReference>